<dbReference type="InterPro" id="IPR036291">
    <property type="entry name" value="NAD(P)-bd_dom_sf"/>
</dbReference>
<dbReference type="Pfam" id="PF01408">
    <property type="entry name" value="GFO_IDH_MocA"/>
    <property type="match status" value="1"/>
</dbReference>
<dbReference type="Gene3D" id="3.40.50.720">
    <property type="entry name" value="NAD(P)-binding Rossmann-like Domain"/>
    <property type="match status" value="1"/>
</dbReference>
<sequence>MGKRLNVGIIGCGAISGSHVNGYLDFSDRVKILAVCDVLEEKAQNRAESIMLESSKRIQQLDEQVERAKASEEKKG</sequence>
<protein>
    <recommendedName>
        <fullName evidence="1">Gfo/Idh/MocA-like oxidoreductase N-terminal domain-containing protein</fullName>
    </recommendedName>
</protein>
<reference evidence="2" key="1">
    <citation type="submission" date="2018-05" db="EMBL/GenBank/DDBJ databases">
        <authorList>
            <person name="Lanie J.A."/>
            <person name="Ng W.-L."/>
            <person name="Kazmierczak K.M."/>
            <person name="Andrzejewski T.M."/>
            <person name="Davidsen T.M."/>
            <person name="Wayne K.J."/>
            <person name="Tettelin H."/>
            <person name="Glass J.I."/>
            <person name="Rusch D."/>
            <person name="Podicherti R."/>
            <person name="Tsui H.-C.T."/>
            <person name="Winkler M.E."/>
        </authorList>
    </citation>
    <scope>NUCLEOTIDE SEQUENCE</scope>
</reference>
<proteinExistence type="predicted"/>
<name>A0A381XDT6_9ZZZZ</name>
<dbReference type="GO" id="GO:0000166">
    <property type="term" value="F:nucleotide binding"/>
    <property type="evidence" value="ECO:0007669"/>
    <property type="project" value="InterPro"/>
</dbReference>
<dbReference type="SUPFAM" id="SSF51735">
    <property type="entry name" value="NAD(P)-binding Rossmann-fold domains"/>
    <property type="match status" value="1"/>
</dbReference>
<feature type="domain" description="Gfo/Idh/MocA-like oxidoreductase N-terminal" evidence="1">
    <location>
        <begin position="5"/>
        <end position="64"/>
    </location>
</feature>
<dbReference type="AlphaFoldDB" id="A0A381XDT6"/>
<evidence type="ECO:0000313" key="2">
    <source>
        <dbReference type="EMBL" id="SVA62916.1"/>
    </source>
</evidence>
<evidence type="ECO:0000259" key="1">
    <source>
        <dbReference type="Pfam" id="PF01408"/>
    </source>
</evidence>
<dbReference type="InterPro" id="IPR000683">
    <property type="entry name" value="Gfo/Idh/MocA-like_OxRdtase_N"/>
</dbReference>
<organism evidence="2">
    <name type="scientific">marine metagenome</name>
    <dbReference type="NCBI Taxonomy" id="408172"/>
    <lineage>
        <taxon>unclassified sequences</taxon>
        <taxon>metagenomes</taxon>
        <taxon>ecological metagenomes</taxon>
    </lineage>
</organism>
<gene>
    <name evidence="2" type="ORF">METZ01_LOCUS115770</name>
</gene>
<accession>A0A381XDT6</accession>
<dbReference type="EMBL" id="UINC01014821">
    <property type="protein sequence ID" value="SVA62916.1"/>
    <property type="molecule type" value="Genomic_DNA"/>
</dbReference>